<name>A0A8J5H2B2_ZINOF</name>
<gene>
    <name evidence="3" type="ORF">ZIOFF_021884</name>
</gene>
<evidence type="ECO:0008006" key="5">
    <source>
        <dbReference type="Google" id="ProtNLM"/>
    </source>
</evidence>
<feature type="compositionally biased region" description="Basic residues" evidence="1">
    <location>
        <begin position="1002"/>
        <end position="1021"/>
    </location>
</feature>
<evidence type="ECO:0000256" key="1">
    <source>
        <dbReference type="SAM" id="MobiDB-lite"/>
    </source>
</evidence>
<feature type="region of interest" description="Disordered" evidence="1">
    <location>
        <begin position="997"/>
        <end position="1032"/>
    </location>
</feature>
<evidence type="ECO:0000256" key="2">
    <source>
        <dbReference type="SAM" id="Phobius"/>
    </source>
</evidence>
<dbReference type="AlphaFoldDB" id="A0A8J5H2B2"/>
<evidence type="ECO:0000313" key="3">
    <source>
        <dbReference type="EMBL" id="KAG6518409.1"/>
    </source>
</evidence>
<keyword evidence="2" id="KW-0472">Membrane</keyword>
<accession>A0A8J5H2B2</accession>
<feature type="region of interest" description="Disordered" evidence="1">
    <location>
        <begin position="19"/>
        <end position="40"/>
    </location>
</feature>
<dbReference type="PANTHER" id="PTHR46635:SF2">
    <property type="entry name" value="GLYCOSYL TRANSFERASE FAMILY 1 DOMAIN-CONTAINING PROTEIN"/>
    <property type="match status" value="1"/>
</dbReference>
<comment type="caution">
    <text evidence="3">The sequence shown here is derived from an EMBL/GenBank/DDBJ whole genome shotgun (WGS) entry which is preliminary data.</text>
</comment>
<feature type="transmembrane region" description="Helical" evidence="2">
    <location>
        <begin position="49"/>
        <end position="69"/>
    </location>
</feature>
<dbReference type="PANTHER" id="PTHR46635">
    <property type="entry name" value="GLYCOSYL TRANSFERASE FAMILY 1 PROTEIN"/>
    <property type="match status" value="1"/>
</dbReference>
<keyword evidence="2" id="KW-1133">Transmembrane helix</keyword>
<sequence length="1032" mass="119484">MARLAFSRRGLHVDISRGHQIDSVGGRPSPDRRHRQTPRKGTGFRWSHLLMLGLSLVILAFFVLGAWQLSLTTGDEGPSEFPSSITGGRRRPTGSVIRFVPSDLARRFEEHRLALYRRRSESRLGLRPPRLALVFILEDNTSQFLWQNIGWQLTFLNIENLSSVDWSNYEGVIVSSLGGRKVISRLMQEPFASVPLIWLIHEDILGERLPLYVQFGWEGLIGEWRSAFARADVVVFPDFSFPILYSLLDNGNFFVIPGYPVDVQETENYIASHSRKQLRKDFEFSESDLLILIISDYFVYDDLSWDYTAVHALSQVKKVRDLSGIIKFVLLCSNSTNAPISTIQRSHEQRLCATSAAFGRVLRHFWRCGDVDCGRMTNAKFVCVLCRFCFLTRMEIASRMGFPDGSVRQYRMDQDVKCFLLMADIVLYWPFNREQSFPPLLLLAMSFEIPIVAPNFTAIEKYVVDSVHGFLFHPSRLDTLERAFSLLITDNTLSNIAHSVASHGRSLSMDMLASECISGYAELLESILHFPSDTLLPYSTSHIQQKTWWWNIERETKQNNTMVNNSSLRYERSRQISSIVYVLEEHFLMRLVDKGSQLENKTYKEDLPNQSDWIDVYEMEAIEDLESLEIQELDERMEKTSGSWEDVYRNARKSEKQKADAYERDEGELERTGQPLCIYEIYTGLGAWSFLHHGSIYRGITLSNRARRSKSDDIDAVNRLPLLNNTYYKDLLCETGAMFAVANRVDSIHKLPWIGFQSWRAYGRKVSLSHFAEKVLEKAIQEQREGDIMYYWAVMDMDKEKTNSKLNFWSMCDHLNADQCSAAFENAFRLMYGIPSGNAALPPMPLDGDHWSILHSWVMPTPSYLEFIMFTRMFVDSLDSLNQSNKSMISSCVLGSSMLEKRNCYCRVLEVLVNVWAYHSGRRMVYLDPLSGELKEQHPLELRELWVKYFNLDLLKSMDEDLAERADDGMHPHNKWLWPLTGEVHWQGILDREREDRLKQKMDKKKKTKEKLLERHKHGYKQKSLGQTKKSQ</sequence>
<dbReference type="Gene3D" id="3.40.50.2000">
    <property type="entry name" value="Glycogen Phosphorylase B"/>
    <property type="match status" value="1"/>
</dbReference>
<organism evidence="3 4">
    <name type="scientific">Zingiber officinale</name>
    <name type="common">Ginger</name>
    <name type="synonym">Amomum zingiber</name>
    <dbReference type="NCBI Taxonomy" id="94328"/>
    <lineage>
        <taxon>Eukaryota</taxon>
        <taxon>Viridiplantae</taxon>
        <taxon>Streptophyta</taxon>
        <taxon>Embryophyta</taxon>
        <taxon>Tracheophyta</taxon>
        <taxon>Spermatophyta</taxon>
        <taxon>Magnoliopsida</taxon>
        <taxon>Liliopsida</taxon>
        <taxon>Zingiberales</taxon>
        <taxon>Zingiberaceae</taxon>
        <taxon>Zingiber</taxon>
    </lineage>
</organism>
<keyword evidence="4" id="KW-1185">Reference proteome</keyword>
<dbReference type="EMBL" id="JACMSC010000006">
    <property type="protein sequence ID" value="KAG6518409.1"/>
    <property type="molecule type" value="Genomic_DNA"/>
</dbReference>
<dbReference type="SUPFAM" id="SSF53756">
    <property type="entry name" value="UDP-Glycosyltransferase/glycogen phosphorylase"/>
    <property type="match status" value="1"/>
</dbReference>
<evidence type="ECO:0000313" key="4">
    <source>
        <dbReference type="Proteomes" id="UP000734854"/>
    </source>
</evidence>
<keyword evidence="2" id="KW-0812">Transmembrane</keyword>
<protein>
    <recommendedName>
        <fullName evidence="5">Glycosyl transferase family 1 domain-containing protein</fullName>
    </recommendedName>
</protein>
<dbReference type="Proteomes" id="UP000734854">
    <property type="component" value="Unassembled WGS sequence"/>
</dbReference>
<proteinExistence type="predicted"/>
<reference evidence="3 4" key="1">
    <citation type="submission" date="2020-08" db="EMBL/GenBank/DDBJ databases">
        <title>Plant Genome Project.</title>
        <authorList>
            <person name="Zhang R.-G."/>
        </authorList>
    </citation>
    <scope>NUCLEOTIDE SEQUENCE [LARGE SCALE GENOMIC DNA]</scope>
    <source>
        <tissue evidence="3">Rhizome</tissue>
    </source>
</reference>